<dbReference type="Proteomes" id="UP000076798">
    <property type="component" value="Unassembled WGS sequence"/>
</dbReference>
<name>A0A166CY68_9AGAM</name>
<accession>A0A166CY68</accession>
<dbReference type="EMBL" id="KV428073">
    <property type="protein sequence ID" value="KZT37951.1"/>
    <property type="molecule type" value="Genomic_DNA"/>
</dbReference>
<keyword evidence="2" id="KW-1185">Reference proteome</keyword>
<proteinExistence type="predicted"/>
<evidence type="ECO:0000313" key="1">
    <source>
        <dbReference type="EMBL" id="KZT37951.1"/>
    </source>
</evidence>
<reference evidence="1 2" key="1">
    <citation type="journal article" date="2016" name="Mol. Biol. Evol.">
        <title>Comparative Genomics of Early-Diverging Mushroom-Forming Fungi Provides Insights into the Origins of Lignocellulose Decay Capabilities.</title>
        <authorList>
            <person name="Nagy L.G."/>
            <person name="Riley R."/>
            <person name="Tritt A."/>
            <person name="Adam C."/>
            <person name="Daum C."/>
            <person name="Floudas D."/>
            <person name="Sun H."/>
            <person name="Yadav J.S."/>
            <person name="Pangilinan J."/>
            <person name="Larsson K.H."/>
            <person name="Matsuura K."/>
            <person name="Barry K."/>
            <person name="Labutti K."/>
            <person name="Kuo R."/>
            <person name="Ohm R.A."/>
            <person name="Bhattacharya S.S."/>
            <person name="Shirouzu T."/>
            <person name="Yoshinaga Y."/>
            <person name="Martin F.M."/>
            <person name="Grigoriev I.V."/>
            <person name="Hibbett D.S."/>
        </authorList>
    </citation>
    <scope>NUCLEOTIDE SEQUENCE [LARGE SCALE GENOMIC DNA]</scope>
    <source>
        <strain evidence="1 2">HHB10207 ss-3</strain>
    </source>
</reference>
<organism evidence="1 2">
    <name type="scientific">Sistotremastrum suecicum HHB10207 ss-3</name>
    <dbReference type="NCBI Taxonomy" id="1314776"/>
    <lineage>
        <taxon>Eukaryota</taxon>
        <taxon>Fungi</taxon>
        <taxon>Dikarya</taxon>
        <taxon>Basidiomycota</taxon>
        <taxon>Agaricomycotina</taxon>
        <taxon>Agaricomycetes</taxon>
        <taxon>Sistotremastrales</taxon>
        <taxon>Sistotremastraceae</taxon>
        <taxon>Sistotremastrum</taxon>
    </lineage>
</organism>
<dbReference type="AlphaFoldDB" id="A0A166CY68"/>
<evidence type="ECO:0000313" key="2">
    <source>
        <dbReference type="Proteomes" id="UP000076798"/>
    </source>
</evidence>
<sequence>MAQGINTTTNKHSDITTKDETRMNLLAAVTLSHRRKVEARGDHIPSHWLKPFPGAIRTDDTYRTWRIRLMKYLSEAARIYLGRPLEERTAEPDEGRVRVRRSVWKKMPVELLGEVMGQLAAQGMAEGLSSRAHSEWYLAMLTTPAWLETAPTYETYWAAIDFSETTNLVAAIRSFCHSTPIRHVRHDLNSLQIDSLEAFQADIGKVPAEEITDLSLSLKLSQVQIVRDLSQLPQSSLLRTRLSITNDAMPEPAESAVPDLGPVAQTVTHLCLVGFEAPLFGCKVRTKYDIIMISAYMDINILCPIIPDVGDPSVMSIISFFVQVKFLTSSWSAISLFLEACFGPSVN</sequence>
<protein>
    <submittedName>
        <fullName evidence="1">Uncharacterized protein</fullName>
    </submittedName>
</protein>
<gene>
    <name evidence="1" type="ORF">SISSUDRAFT_1062428</name>
</gene>